<accession>A0A0E9QXE2</accession>
<dbReference type="EMBL" id="GBXM01087829">
    <property type="protein sequence ID" value="JAH20748.1"/>
    <property type="molecule type" value="Transcribed_RNA"/>
</dbReference>
<evidence type="ECO:0000313" key="1">
    <source>
        <dbReference type="EMBL" id="JAH20748.1"/>
    </source>
</evidence>
<reference evidence="1" key="2">
    <citation type="journal article" date="2015" name="Fish Shellfish Immunol.">
        <title>Early steps in the European eel (Anguilla anguilla)-Vibrio vulnificus interaction in the gills: Role of the RtxA13 toxin.</title>
        <authorList>
            <person name="Callol A."/>
            <person name="Pajuelo D."/>
            <person name="Ebbesson L."/>
            <person name="Teles M."/>
            <person name="MacKenzie S."/>
            <person name="Amaro C."/>
        </authorList>
    </citation>
    <scope>NUCLEOTIDE SEQUENCE</scope>
</reference>
<proteinExistence type="predicted"/>
<protein>
    <submittedName>
        <fullName evidence="1">Uncharacterized protein</fullName>
    </submittedName>
</protein>
<name>A0A0E9QXE2_ANGAN</name>
<organism evidence="1">
    <name type="scientific">Anguilla anguilla</name>
    <name type="common">European freshwater eel</name>
    <name type="synonym">Muraena anguilla</name>
    <dbReference type="NCBI Taxonomy" id="7936"/>
    <lineage>
        <taxon>Eukaryota</taxon>
        <taxon>Metazoa</taxon>
        <taxon>Chordata</taxon>
        <taxon>Craniata</taxon>
        <taxon>Vertebrata</taxon>
        <taxon>Euteleostomi</taxon>
        <taxon>Actinopterygii</taxon>
        <taxon>Neopterygii</taxon>
        <taxon>Teleostei</taxon>
        <taxon>Anguilliformes</taxon>
        <taxon>Anguillidae</taxon>
        <taxon>Anguilla</taxon>
    </lineage>
</organism>
<dbReference type="AlphaFoldDB" id="A0A0E9QXE2"/>
<reference evidence="1" key="1">
    <citation type="submission" date="2014-11" db="EMBL/GenBank/DDBJ databases">
        <authorList>
            <person name="Amaro Gonzalez C."/>
        </authorList>
    </citation>
    <scope>NUCLEOTIDE SEQUENCE</scope>
</reference>
<sequence>MIKSLCTYCIYLYLQGKRNSYHCFFEDNING</sequence>